<dbReference type="Proteomes" id="UP000237846">
    <property type="component" value="Unassembled WGS sequence"/>
</dbReference>
<evidence type="ECO:0000256" key="1">
    <source>
        <dbReference type="SAM" id="MobiDB-lite"/>
    </source>
</evidence>
<protein>
    <submittedName>
        <fullName evidence="2">Uncharacterized protein</fullName>
    </submittedName>
</protein>
<proteinExistence type="predicted"/>
<dbReference type="EMBL" id="PVZC01000002">
    <property type="protein sequence ID" value="PRY00656.1"/>
    <property type="molecule type" value="Genomic_DNA"/>
</dbReference>
<accession>A0A2T0Q9T5</accession>
<dbReference type="AlphaFoldDB" id="A0A2T0Q9T5"/>
<gene>
    <name evidence="2" type="ORF">CLV72_102287</name>
</gene>
<feature type="region of interest" description="Disordered" evidence="1">
    <location>
        <begin position="64"/>
        <end position="86"/>
    </location>
</feature>
<sequence>MFSDRDGRYLRTFQRQAAHAHDHCTFLAARLGPLRGWLSAGGRGLSERADHIRRHFEDIEASYQRVTREAERPPPDDRRSRRDQRRELRRIVDEMSRKVDELDSLVLGLEVEHRVQSGRSDRRPPEAGG</sequence>
<name>A0A2T0Q9T5_9ACTN</name>
<keyword evidence="3" id="KW-1185">Reference proteome</keyword>
<evidence type="ECO:0000313" key="3">
    <source>
        <dbReference type="Proteomes" id="UP000237846"/>
    </source>
</evidence>
<evidence type="ECO:0000313" key="2">
    <source>
        <dbReference type="EMBL" id="PRY00656.1"/>
    </source>
</evidence>
<dbReference type="RefSeq" id="WP_106242420.1">
    <property type="nucleotide sequence ID" value="NZ_PVZC01000002.1"/>
</dbReference>
<organism evidence="2 3">
    <name type="scientific">Allonocardiopsis opalescens</name>
    <dbReference type="NCBI Taxonomy" id="1144618"/>
    <lineage>
        <taxon>Bacteria</taxon>
        <taxon>Bacillati</taxon>
        <taxon>Actinomycetota</taxon>
        <taxon>Actinomycetes</taxon>
        <taxon>Streptosporangiales</taxon>
        <taxon>Allonocardiopsis</taxon>
    </lineage>
</organism>
<reference evidence="2 3" key="1">
    <citation type="submission" date="2018-03" db="EMBL/GenBank/DDBJ databases">
        <title>Genomic Encyclopedia of Archaeal and Bacterial Type Strains, Phase II (KMG-II): from individual species to whole genera.</title>
        <authorList>
            <person name="Goeker M."/>
        </authorList>
    </citation>
    <scope>NUCLEOTIDE SEQUENCE [LARGE SCALE GENOMIC DNA]</scope>
    <source>
        <strain evidence="2 3">DSM 45601</strain>
    </source>
</reference>
<comment type="caution">
    <text evidence="2">The sequence shown here is derived from an EMBL/GenBank/DDBJ whole genome shotgun (WGS) entry which is preliminary data.</text>
</comment>
<feature type="compositionally biased region" description="Basic and acidic residues" evidence="1">
    <location>
        <begin position="66"/>
        <end position="86"/>
    </location>
</feature>